<feature type="domain" description="Pectinesterase inhibitor" evidence="5">
    <location>
        <begin position="22"/>
        <end position="177"/>
    </location>
</feature>
<dbReference type="GeneID" id="107403854"/>
<evidence type="ECO:0000256" key="4">
    <source>
        <dbReference type="SAM" id="SignalP"/>
    </source>
</evidence>
<proteinExistence type="inferred from homology"/>
<dbReference type="InterPro" id="IPR034088">
    <property type="entry name" value="Pla_a_1-like"/>
</dbReference>
<dbReference type="PANTHER" id="PTHR35357">
    <property type="entry name" value="OS02G0537100 PROTEIN"/>
    <property type="match status" value="1"/>
</dbReference>
<gene>
    <name evidence="7" type="primary">LOC107403854</name>
</gene>
<evidence type="ECO:0000256" key="1">
    <source>
        <dbReference type="ARBA" id="ARBA00022729"/>
    </source>
</evidence>
<dbReference type="Pfam" id="PF04043">
    <property type="entry name" value="PMEI"/>
    <property type="match status" value="1"/>
</dbReference>
<feature type="signal peptide" evidence="4">
    <location>
        <begin position="1"/>
        <end position="23"/>
    </location>
</feature>
<dbReference type="KEGG" id="zju:107403854"/>
<evidence type="ECO:0000313" key="7">
    <source>
        <dbReference type="RefSeq" id="XP_015866253.1"/>
    </source>
</evidence>
<dbReference type="AlphaFoldDB" id="A0A6P3YRW3"/>
<dbReference type="FunCoup" id="A0A6P3YRW3">
    <property type="interactions" value="101"/>
</dbReference>
<dbReference type="SUPFAM" id="SSF101148">
    <property type="entry name" value="Plant invertase/pectin methylesterase inhibitor"/>
    <property type="match status" value="1"/>
</dbReference>
<dbReference type="RefSeq" id="XP_015866253.1">
    <property type="nucleotide sequence ID" value="XM_016010767.4"/>
</dbReference>
<dbReference type="InParanoid" id="A0A6P3YRW3"/>
<dbReference type="Gene3D" id="1.20.140.40">
    <property type="entry name" value="Invertase/pectin methylesterase inhibitor family protein"/>
    <property type="match status" value="1"/>
</dbReference>
<name>A0A6P3YRW3_ZIZJJ</name>
<keyword evidence="1 4" id="KW-0732">Signal</keyword>
<evidence type="ECO:0000256" key="3">
    <source>
        <dbReference type="ARBA" id="ARBA00038471"/>
    </source>
</evidence>
<organism evidence="6 7">
    <name type="scientific">Ziziphus jujuba</name>
    <name type="common">Chinese jujube</name>
    <name type="synonym">Ziziphus sativa</name>
    <dbReference type="NCBI Taxonomy" id="326968"/>
    <lineage>
        <taxon>Eukaryota</taxon>
        <taxon>Viridiplantae</taxon>
        <taxon>Streptophyta</taxon>
        <taxon>Embryophyta</taxon>
        <taxon>Tracheophyta</taxon>
        <taxon>Spermatophyta</taxon>
        <taxon>Magnoliopsida</taxon>
        <taxon>eudicotyledons</taxon>
        <taxon>Gunneridae</taxon>
        <taxon>Pentapetalae</taxon>
        <taxon>rosids</taxon>
        <taxon>fabids</taxon>
        <taxon>Rosales</taxon>
        <taxon>Rhamnaceae</taxon>
        <taxon>Paliureae</taxon>
        <taxon>Ziziphus</taxon>
    </lineage>
</organism>
<keyword evidence="2" id="KW-1015">Disulfide bond</keyword>
<feature type="chain" id="PRO_5028439958" evidence="4">
    <location>
        <begin position="24"/>
        <end position="189"/>
    </location>
</feature>
<evidence type="ECO:0000259" key="5">
    <source>
        <dbReference type="SMART" id="SM00856"/>
    </source>
</evidence>
<sequence>MKNKPSFLFFFLFFFSYFHAISSTNLIHQTCKRCSKTDPNLSYNFCVASLQSSPESRGASNLRQLGSISIKLIKRNVTGTRHFIKELLIIKNKTLTPYQKACLKDCMELYSDAVSTIEETMEAYKSKHYADANVELSSVVDAATSCEDGFGERKDVVSPLTKRNKDVFQLSAISLSIINMLINSFELIN</sequence>
<reference evidence="7" key="1">
    <citation type="submission" date="2025-08" db="UniProtKB">
        <authorList>
            <consortium name="RefSeq"/>
        </authorList>
    </citation>
    <scope>IDENTIFICATION</scope>
    <source>
        <tissue evidence="7">Seedling</tissue>
    </source>
</reference>
<keyword evidence="6" id="KW-1185">Reference proteome</keyword>
<dbReference type="GO" id="GO:0005576">
    <property type="term" value="C:extracellular region"/>
    <property type="evidence" value="ECO:0007669"/>
    <property type="project" value="UniProtKB-ARBA"/>
</dbReference>
<comment type="similarity">
    <text evidence="3">Belongs to the PMEI family.</text>
</comment>
<dbReference type="FunFam" id="1.20.140.40:FF:000002">
    <property type="entry name" value="Putative invertase inhibitor"/>
    <property type="match status" value="1"/>
</dbReference>
<dbReference type="GO" id="GO:0004857">
    <property type="term" value="F:enzyme inhibitor activity"/>
    <property type="evidence" value="ECO:0007669"/>
    <property type="project" value="InterPro"/>
</dbReference>
<dbReference type="CDD" id="cd15795">
    <property type="entry name" value="PMEI-Pla_a_1_like"/>
    <property type="match status" value="1"/>
</dbReference>
<accession>A0A6P3YRW3</accession>
<dbReference type="NCBIfam" id="TIGR01614">
    <property type="entry name" value="PME_inhib"/>
    <property type="match status" value="1"/>
</dbReference>
<evidence type="ECO:0000313" key="6">
    <source>
        <dbReference type="Proteomes" id="UP001652623"/>
    </source>
</evidence>
<evidence type="ECO:0000256" key="2">
    <source>
        <dbReference type="ARBA" id="ARBA00023157"/>
    </source>
</evidence>
<dbReference type="InterPro" id="IPR006501">
    <property type="entry name" value="Pectinesterase_inhib_dom"/>
</dbReference>
<protein>
    <submittedName>
        <fullName evidence="7">Invertase inhibitor</fullName>
    </submittedName>
</protein>
<dbReference type="SMART" id="SM00856">
    <property type="entry name" value="PMEI"/>
    <property type="match status" value="1"/>
</dbReference>
<dbReference type="PANTHER" id="PTHR35357:SF17">
    <property type="entry name" value="PECTINESTERASE INHIBITOR 12"/>
    <property type="match status" value="1"/>
</dbReference>
<dbReference type="Proteomes" id="UP001652623">
    <property type="component" value="Chromosome 5"/>
</dbReference>
<dbReference type="InterPro" id="IPR035513">
    <property type="entry name" value="Invertase/methylesterase_inhib"/>
</dbReference>